<dbReference type="RefSeq" id="WP_100993417.1">
    <property type="nucleotide sequence ID" value="NZ_CP025096.1"/>
</dbReference>
<dbReference type="EMBL" id="CP025096">
    <property type="protein sequence ID" value="AUD06885.1"/>
    <property type="molecule type" value="Genomic_DNA"/>
</dbReference>
<dbReference type="Proteomes" id="UP000232883">
    <property type="component" value="Chromosome"/>
</dbReference>
<evidence type="ECO:0000313" key="2">
    <source>
        <dbReference type="Proteomes" id="UP000232883"/>
    </source>
</evidence>
<sequence length="66" mass="7178">MNQNQHLRNTQLGKLGLDCWITGFMCVEGHKRSVAIATAIPLSAITGLAETLNLLSMATMLTNNCF</sequence>
<keyword evidence="2" id="KW-1185">Reference proteome</keyword>
<accession>A0A2K8ZAK7</accession>
<reference evidence="1 2" key="1">
    <citation type="submission" date="2017-11" db="EMBL/GenBank/DDBJ databases">
        <title>Taxonomic description and genome sequences of Spirosoma HA7 sp. nov., isolated from pollen microhabitat of Corylus avellana.</title>
        <authorList>
            <person name="Ambika Manirajan B."/>
            <person name="Suarez C."/>
            <person name="Ratering S."/>
            <person name="Geissler-Plaum R."/>
            <person name="Cardinale M."/>
            <person name="Sylvia S."/>
        </authorList>
    </citation>
    <scope>NUCLEOTIDE SEQUENCE [LARGE SCALE GENOMIC DNA]</scope>
    <source>
        <strain evidence="1 2">HA7</strain>
    </source>
</reference>
<dbReference type="AlphaFoldDB" id="A0A2K8ZAK7"/>
<dbReference type="KEGG" id="spir:CWM47_36610"/>
<evidence type="ECO:0000313" key="1">
    <source>
        <dbReference type="EMBL" id="AUD06885.1"/>
    </source>
</evidence>
<organism evidence="1 2">
    <name type="scientific">Spirosoma pollinicola</name>
    <dbReference type="NCBI Taxonomy" id="2057025"/>
    <lineage>
        <taxon>Bacteria</taxon>
        <taxon>Pseudomonadati</taxon>
        <taxon>Bacteroidota</taxon>
        <taxon>Cytophagia</taxon>
        <taxon>Cytophagales</taxon>
        <taxon>Cytophagaceae</taxon>
        <taxon>Spirosoma</taxon>
    </lineage>
</organism>
<name>A0A2K8ZAK7_9BACT</name>
<protein>
    <submittedName>
        <fullName evidence="1">Uncharacterized protein</fullName>
    </submittedName>
</protein>
<gene>
    <name evidence="1" type="ORF">CWM47_36610</name>
</gene>
<proteinExistence type="predicted"/>